<evidence type="ECO:0000313" key="6">
    <source>
        <dbReference type="Proteomes" id="UP001597362"/>
    </source>
</evidence>
<dbReference type="PANTHER" id="PTHR43649:SF31">
    <property type="entry name" value="SN-GLYCEROL-3-PHOSPHATE-BINDING PERIPLASMIC PROTEIN UGPB"/>
    <property type="match status" value="1"/>
</dbReference>
<comment type="caution">
    <text evidence="5">The sequence shown here is derived from an EMBL/GenBank/DDBJ whole genome shotgun (WGS) entry which is preliminary data.</text>
</comment>
<protein>
    <submittedName>
        <fullName evidence="5">Carbohydrate ABC transporter substrate-binding protein</fullName>
    </submittedName>
</protein>
<dbReference type="InterPro" id="IPR050490">
    <property type="entry name" value="Bact_solute-bd_prot1"/>
</dbReference>
<dbReference type="Proteomes" id="UP001597362">
    <property type="component" value="Unassembled WGS sequence"/>
</dbReference>
<proteinExistence type="inferred from homology"/>
<evidence type="ECO:0000256" key="4">
    <source>
        <dbReference type="ARBA" id="ARBA00022729"/>
    </source>
</evidence>
<evidence type="ECO:0000256" key="1">
    <source>
        <dbReference type="ARBA" id="ARBA00004196"/>
    </source>
</evidence>
<evidence type="ECO:0000256" key="2">
    <source>
        <dbReference type="ARBA" id="ARBA00008520"/>
    </source>
</evidence>
<dbReference type="Gene3D" id="3.40.190.10">
    <property type="entry name" value="Periplasmic binding protein-like II"/>
    <property type="match status" value="1"/>
</dbReference>
<keyword evidence="4" id="KW-0732">Signal</keyword>
<reference evidence="6" key="1">
    <citation type="journal article" date="2019" name="Int. J. Syst. Evol. Microbiol.">
        <title>The Global Catalogue of Microorganisms (GCM) 10K type strain sequencing project: providing services to taxonomists for standard genome sequencing and annotation.</title>
        <authorList>
            <consortium name="The Broad Institute Genomics Platform"/>
            <consortium name="The Broad Institute Genome Sequencing Center for Infectious Disease"/>
            <person name="Wu L."/>
            <person name="Ma J."/>
        </authorList>
    </citation>
    <scope>NUCLEOTIDE SEQUENCE [LARGE SCALE GENOMIC DNA]</scope>
    <source>
        <strain evidence="6">GH52</strain>
    </source>
</reference>
<dbReference type="Pfam" id="PF01547">
    <property type="entry name" value="SBP_bac_1"/>
    <property type="match status" value="1"/>
</dbReference>
<evidence type="ECO:0000256" key="3">
    <source>
        <dbReference type="ARBA" id="ARBA00022448"/>
    </source>
</evidence>
<dbReference type="PROSITE" id="PS51257">
    <property type="entry name" value="PROKAR_LIPOPROTEIN"/>
    <property type="match status" value="1"/>
</dbReference>
<gene>
    <name evidence="5" type="ORF">ACFSJH_02320</name>
</gene>
<dbReference type="RefSeq" id="WP_377769594.1">
    <property type="nucleotide sequence ID" value="NZ_JBHUHO010000007.1"/>
</dbReference>
<accession>A0ABW4YG27</accession>
<sequence length="463" mass="52788">MQLLPKILYRSIGPLLVVIFVLTSCTLSPTTTSPTNPHHLQLDKEDLQFSNKQLTIAVFEGAYGITYWEEVIQRFEADFPGVQVTMMANPKIMEIIKPMNVSGNPPDFIYAPLSDESHTVNKMIYEEALLDLSDLFASHALDQPVPLRDLMMDDIMEFTKPYDTNNIYIAPLYITTEGLWYNKNLFKQKGWQPPRTWDEFWQLGELAKADGRHLLTYQGIYPGYLTSVLWSSIAANMTGNEVHNITHYEKGSFQTAAVRKTLSLFETIVDQQYLMPDTAILNHTQAQTEFLKGKALFIPNGNWFEGEMKDIAREEGFDFGYLPPPTFTKNDQQYTQLSFEAMFIPAKAKNKELAKLFLKYQYVDEIVKLNAQESTGIIALKNGAELAKPFIPASVYDSATIFNRGVTPVIVRWSVFPNTEIKIIDEIFNPISDMLHRGLSAEQAMDRVEKTFTNIREAKSKLN</sequence>
<dbReference type="PANTHER" id="PTHR43649">
    <property type="entry name" value="ARABINOSE-BINDING PROTEIN-RELATED"/>
    <property type="match status" value="1"/>
</dbReference>
<keyword evidence="3" id="KW-0813">Transport</keyword>
<dbReference type="SUPFAM" id="SSF53850">
    <property type="entry name" value="Periplasmic binding protein-like II"/>
    <property type="match status" value="1"/>
</dbReference>
<dbReference type="NCBIfam" id="TIGR03850">
    <property type="entry name" value="bind_CPR_0540"/>
    <property type="match status" value="1"/>
</dbReference>
<name>A0ABW4YG27_9BACL</name>
<comment type="subcellular location">
    <subcellularLocation>
        <location evidence="1">Cell envelope</location>
    </subcellularLocation>
</comment>
<organism evidence="5 6">
    <name type="scientific">Paenibacillus yanchengensis</name>
    <dbReference type="NCBI Taxonomy" id="2035833"/>
    <lineage>
        <taxon>Bacteria</taxon>
        <taxon>Bacillati</taxon>
        <taxon>Bacillota</taxon>
        <taxon>Bacilli</taxon>
        <taxon>Bacillales</taxon>
        <taxon>Paenibacillaceae</taxon>
        <taxon>Paenibacillus</taxon>
    </lineage>
</organism>
<dbReference type="InterPro" id="IPR006059">
    <property type="entry name" value="SBP"/>
</dbReference>
<evidence type="ECO:0000313" key="5">
    <source>
        <dbReference type="EMBL" id="MFD2114581.1"/>
    </source>
</evidence>
<comment type="similarity">
    <text evidence="2">Belongs to the bacterial solute-binding protein 1 family.</text>
</comment>
<dbReference type="EMBL" id="JBHUHO010000007">
    <property type="protein sequence ID" value="MFD2114581.1"/>
    <property type="molecule type" value="Genomic_DNA"/>
</dbReference>
<keyword evidence="6" id="KW-1185">Reference proteome</keyword>
<dbReference type="InterPro" id="IPR022387">
    <property type="entry name" value="Bind_CPR0540"/>
</dbReference>